<evidence type="ECO:0000313" key="1">
    <source>
        <dbReference type="EMBL" id="KAH9485881.1"/>
    </source>
</evidence>
<comment type="caution">
    <text evidence="1">The sequence shown here is derived from an EMBL/GenBank/DDBJ whole genome shotgun (WGS) entry which is preliminary data.</text>
</comment>
<protein>
    <submittedName>
        <fullName evidence="1">Laccase-2</fullName>
    </submittedName>
</protein>
<proteinExistence type="predicted"/>
<reference evidence="1" key="1">
    <citation type="submission" date="2021-10" db="EMBL/GenBank/DDBJ databases">
        <title>Psilocybe cubensis genome.</title>
        <authorList>
            <person name="Mckernan K.J."/>
            <person name="Crawford S."/>
            <person name="Trippe A."/>
            <person name="Kane L.T."/>
            <person name="Mclaughlin S."/>
        </authorList>
    </citation>
    <scope>NUCLEOTIDE SEQUENCE</scope>
    <source>
        <strain evidence="1">MGC-MH-2018</strain>
    </source>
</reference>
<name>A0ACB8HDC9_PSICU</name>
<evidence type="ECO:0000313" key="2">
    <source>
        <dbReference type="Proteomes" id="UP000664032"/>
    </source>
</evidence>
<dbReference type="EMBL" id="JAFIQS020000002">
    <property type="protein sequence ID" value="KAH9485881.1"/>
    <property type="molecule type" value="Genomic_DNA"/>
</dbReference>
<sequence length="589" mass="64601">MRISLSVYAALTVVLTFVCHPTLAAVGPRATLKVSNKVVNPDGFKRSSTVVQGSHPGPLITAKKGETFRLNVVNDLTDKTMLRSTSIHWHGMLQHQSAWADGPVGITQCPISPGRSFQYEFTNKDKAGTHWYHSHFGTQYCDGLRGPIVIYDPQDPHRLLYDESTVITLADWFLRYHTVGPSLGGIPIADSTLINGLGRYPGGPAAPLAIINVQRGRRYRFRLVSMSCDPNYMFSIDGHDMTVIEADGENTVPMTVNAIQIFAGQRYSFVLHANQNVDNYWIRALPNAITPEMELAKGFKGGINSAILRYKGARAVDPKTTQQKKVNLLSEAKLRPLLLDPRAPGKPYPGGADVNINLDMSMNSQGFTINGKNFHEPSVPLLLQLMSGAKTAQELLPDGPLFVLPRNKVIELTMPAGVVGGPHPFHLHGHPFSVVKSAGETKPNYLNPLRRDVVSAGDIGSNVTIRFVTDNPGPWIMHCHIDFHYVNGLAVVFAEDPDSLKSKPTPAPAPAPKWNLFNSFYNLWKPPTPPAPTNPPAAWNELCPIYDALSAADTEVQLVPRSGVNHFHHAHRHFKHSSSGLRGLEQGPA</sequence>
<organism evidence="1 2">
    <name type="scientific">Psilocybe cubensis</name>
    <name type="common">Psychedelic mushroom</name>
    <name type="synonym">Stropharia cubensis</name>
    <dbReference type="NCBI Taxonomy" id="181762"/>
    <lineage>
        <taxon>Eukaryota</taxon>
        <taxon>Fungi</taxon>
        <taxon>Dikarya</taxon>
        <taxon>Basidiomycota</taxon>
        <taxon>Agaricomycotina</taxon>
        <taxon>Agaricomycetes</taxon>
        <taxon>Agaricomycetidae</taxon>
        <taxon>Agaricales</taxon>
        <taxon>Agaricineae</taxon>
        <taxon>Strophariaceae</taxon>
        <taxon>Psilocybe</taxon>
    </lineage>
</organism>
<gene>
    <name evidence="1" type="ORF">JR316_0002796</name>
</gene>
<accession>A0ACB8HDC9</accession>
<keyword evidence="2" id="KW-1185">Reference proteome</keyword>
<dbReference type="Proteomes" id="UP000664032">
    <property type="component" value="Unassembled WGS sequence"/>
</dbReference>